<keyword evidence="1" id="KW-0472">Membrane</keyword>
<organism evidence="2 3">
    <name type="scientific">Stegodyphus mimosarum</name>
    <name type="common">African social velvet spider</name>
    <dbReference type="NCBI Taxonomy" id="407821"/>
    <lineage>
        <taxon>Eukaryota</taxon>
        <taxon>Metazoa</taxon>
        <taxon>Ecdysozoa</taxon>
        <taxon>Arthropoda</taxon>
        <taxon>Chelicerata</taxon>
        <taxon>Arachnida</taxon>
        <taxon>Araneae</taxon>
        <taxon>Araneomorphae</taxon>
        <taxon>Entelegynae</taxon>
        <taxon>Eresoidea</taxon>
        <taxon>Eresidae</taxon>
        <taxon>Stegodyphus</taxon>
    </lineage>
</organism>
<proteinExistence type="predicted"/>
<accession>A0A087TQ92</accession>
<gene>
    <name evidence="2" type="ORF">X975_14799</name>
</gene>
<dbReference type="Proteomes" id="UP000054359">
    <property type="component" value="Unassembled WGS sequence"/>
</dbReference>
<reference evidence="2 3" key="1">
    <citation type="submission" date="2013-11" db="EMBL/GenBank/DDBJ databases">
        <title>Genome sequencing of Stegodyphus mimosarum.</title>
        <authorList>
            <person name="Bechsgaard J."/>
        </authorList>
    </citation>
    <scope>NUCLEOTIDE SEQUENCE [LARGE SCALE GENOMIC DNA]</scope>
</reference>
<keyword evidence="1" id="KW-1133">Transmembrane helix</keyword>
<evidence type="ECO:0000313" key="3">
    <source>
        <dbReference type="Proteomes" id="UP000054359"/>
    </source>
</evidence>
<dbReference type="EMBL" id="KK116278">
    <property type="protein sequence ID" value="KFM67281.1"/>
    <property type="molecule type" value="Genomic_DNA"/>
</dbReference>
<feature type="non-terminal residue" evidence="2">
    <location>
        <position position="65"/>
    </location>
</feature>
<dbReference type="PROSITE" id="PS51257">
    <property type="entry name" value="PROKAR_LIPOPROTEIN"/>
    <property type="match status" value="1"/>
</dbReference>
<protein>
    <submittedName>
        <fullName evidence="2">Uncharacterized protein</fullName>
    </submittedName>
</protein>
<evidence type="ECO:0000256" key="1">
    <source>
        <dbReference type="SAM" id="Phobius"/>
    </source>
</evidence>
<evidence type="ECO:0000313" key="2">
    <source>
        <dbReference type="EMBL" id="KFM67281.1"/>
    </source>
</evidence>
<name>A0A087TQ92_STEMI</name>
<feature type="transmembrane region" description="Helical" evidence="1">
    <location>
        <begin position="7"/>
        <end position="30"/>
    </location>
</feature>
<feature type="transmembrane region" description="Helical" evidence="1">
    <location>
        <begin position="36"/>
        <end position="59"/>
    </location>
</feature>
<keyword evidence="1" id="KW-0812">Transmembrane</keyword>
<sequence>MYRPLAILSTWIMQSCHILLLVHVLCLFSFDLRVVITYIPCLLFTPFVASLLVYCACLLHELLGL</sequence>
<keyword evidence="3" id="KW-1185">Reference proteome</keyword>
<dbReference type="AlphaFoldDB" id="A0A087TQ92"/>